<proteinExistence type="inferred from homology"/>
<evidence type="ECO:0000256" key="7">
    <source>
        <dbReference type="ARBA" id="ARBA00022630"/>
    </source>
</evidence>
<evidence type="ECO:0000259" key="14">
    <source>
        <dbReference type="Pfam" id="PF02852"/>
    </source>
</evidence>
<dbReference type="NCBIfam" id="NF003585">
    <property type="entry name" value="PRK05249.1"/>
    <property type="match status" value="1"/>
</dbReference>
<keyword evidence="17" id="KW-1185">Reference proteome</keyword>
<evidence type="ECO:0000256" key="12">
    <source>
        <dbReference type="ARBA" id="ARBA00031183"/>
    </source>
</evidence>
<evidence type="ECO:0000313" key="17">
    <source>
        <dbReference type="Proteomes" id="UP001108027"/>
    </source>
</evidence>
<evidence type="ECO:0000256" key="5">
    <source>
        <dbReference type="ARBA" id="ARBA00016603"/>
    </source>
</evidence>
<dbReference type="InterPro" id="IPR050151">
    <property type="entry name" value="Class-I_Pyr_Nuc-Dis_Oxidored"/>
</dbReference>
<dbReference type="InterPro" id="IPR001100">
    <property type="entry name" value="Pyr_nuc-diS_OxRdtase"/>
</dbReference>
<comment type="function">
    <text evidence="1">Conversion of NADPH, generated by peripheral catabolic pathways, to NADH, which can enter the respiratory chain for energy generation.</text>
</comment>
<dbReference type="GO" id="GO:0004148">
    <property type="term" value="F:dihydrolipoyl dehydrogenase (NADH) activity"/>
    <property type="evidence" value="ECO:0007669"/>
    <property type="project" value="TreeGrafter"/>
</dbReference>
<dbReference type="PRINTS" id="PR00411">
    <property type="entry name" value="PNDRDTASEI"/>
</dbReference>
<evidence type="ECO:0000256" key="4">
    <source>
        <dbReference type="ARBA" id="ARBA00012772"/>
    </source>
</evidence>
<comment type="similarity">
    <text evidence="3">Belongs to the class-I pyridine nucleotide-disulfide oxidoreductase family.</text>
</comment>
<dbReference type="InterPro" id="IPR016156">
    <property type="entry name" value="FAD/NAD-linked_Rdtase_dimer_sf"/>
</dbReference>
<dbReference type="RefSeq" id="WP_228233166.1">
    <property type="nucleotide sequence ID" value="NZ_ARXL01000090.1"/>
</dbReference>
<dbReference type="Pfam" id="PF07992">
    <property type="entry name" value="Pyr_redox_2"/>
    <property type="match status" value="1"/>
</dbReference>
<keyword evidence="11 13" id="KW-0520">NAD</keyword>
<feature type="binding site" evidence="13">
    <location>
        <position position="117"/>
    </location>
    <ligand>
        <name>FAD</name>
        <dbReference type="ChEBI" id="CHEBI:57692"/>
    </ligand>
</feature>
<evidence type="ECO:0000259" key="15">
    <source>
        <dbReference type="Pfam" id="PF07992"/>
    </source>
</evidence>
<evidence type="ECO:0000256" key="3">
    <source>
        <dbReference type="ARBA" id="ARBA00007532"/>
    </source>
</evidence>
<dbReference type="GO" id="GO:0005829">
    <property type="term" value="C:cytosol"/>
    <property type="evidence" value="ECO:0007669"/>
    <property type="project" value="TreeGrafter"/>
</dbReference>
<feature type="domain" description="FAD/NAD(P)-binding" evidence="15">
    <location>
        <begin position="8"/>
        <end position="326"/>
    </location>
</feature>
<dbReference type="PANTHER" id="PTHR22912">
    <property type="entry name" value="DISULFIDE OXIDOREDUCTASE"/>
    <property type="match status" value="1"/>
</dbReference>
<dbReference type="FunFam" id="3.50.50.60:FF:000008">
    <property type="entry name" value="Soluble pyridine nucleotide transhydrogenase"/>
    <property type="match status" value="1"/>
</dbReference>
<dbReference type="EC" id="1.6.1.1" evidence="4"/>
<dbReference type="PIRSF" id="PIRSF000350">
    <property type="entry name" value="Mercury_reductase_MerA"/>
    <property type="match status" value="1"/>
</dbReference>
<keyword evidence="9" id="KW-0521">NADP</keyword>
<dbReference type="InterPro" id="IPR036188">
    <property type="entry name" value="FAD/NAD-bd_sf"/>
</dbReference>
<feature type="binding site" evidence="13">
    <location>
        <position position="311"/>
    </location>
    <ligand>
        <name>FAD</name>
        <dbReference type="ChEBI" id="CHEBI:57692"/>
    </ligand>
</feature>
<name>A0A9Q3ULT7_9GAMM</name>
<feature type="binding site" evidence="13">
    <location>
        <position position="54"/>
    </location>
    <ligand>
        <name>FAD</name>
        <dbReference type="ChEBI" id="CHEBI:57692"/>
    </ligand>
</feature>
<evidence type="ECO:0000256" key="8">
    <source>
        <dbReference type="ARBA" id="ARBA00022827"/>
    </source>
</evidence>
<dbReference type="Gene3D" id="3.30.390.30">
    <property type="match status" value="1"/>
</dbReference>
<dbReference type="SUPFAM" id="SSF51905">
    <property type="entry name" value="FAD/NAD(P)-binding domain"/>
    <property type="match status" value="1"/>
</dbReference>
<evidence type="ECO:0000256" key="10">
    <source>
        <dbReference type="ARBA" id="ARBA00023002"/>
    </source>
</evidence>
<dbReference type="PRINTS" id="PR00368">
    <property type="entry name" value="FADPNR"/>
</dbReference>
<dbReference type="SUPFAM" id="SSF55424">
    <property type="entry name" value="FAD/NAD-linked reductases, dimerisation (C-terminal) domain"/>
    <property type="match status" value="1"/>
</dbReference>
<dbReference type="EMBL" id="JAJGNA010000003">
    <property type="protein sequence ID" value="MCC4307777.1"/>
    <property type="molecule type" value="Genomic_DNA"/>
</dbReference>
<evidence type="ECO:0000256" key="1">
    <source>
        <dbReference type="ARBA" id="ARBA00002842"/>
    </source>
</evidence>
<evidence type="ECO:0000256" key="6">
    <source>
        <dbReference type="ARBA" id="ARBA00022490"/>
    </source>
</evidence>
<accession>A0A9Q3ULT7</accession>
<feature type="binding site" evidence="13">
    <location>
        <begin position="146"/>
        <end position="148"/>
    </location>
    <ligand>
        <name>FAD</name>
        <dbReference type="ChEBI" id="CHEBI:57692"/>
    </ligand>
</feature>
<sequence length="466" mass="51716">MDISSGWDLVVLGSGPAGEAAAMQAAKGGLRVAVIDRREQLGGNCTHWGTIPSKALRHQVRQVIRSQRNPLLRGLINPRQVRWQDLIQRSGEVVDSQVQVRGDFYIRNRVRVFAGRGEIQSPGEVRVDDDAGRQWLLRTRHILIATGSRPYHPEDVDFDHPRIYDSDTLLRMNHTPRHILVYGAGVIGCEYTSIFTGLGMRVDLINSRQHLLDFLDTEISDALSYHLREQGATIRHSEQYSKLVADDDGVTLELQSGKRLRADALLWSNGRSGNTQNIGLENIGLEANSRGQLAVDERYQTAVEGVYAVGDVVGWPSLASASYDQGRFCAAGIVDGGPVKQVTDVPTGIYTIPGISSVGRTEQELTEARVPYEVGQAFFKNLARAQITGERVGMLKLLFHRDTLEVLGIHCFGYQAMEIVHVGQAVMRQPSPNNTINYFIDTTFNYPTMAEAYRVAAINGVNRVRR</sequence>
<evidence type="ECO:0000256" key="9">
    <source>
        <dbReference type="ARBA" id="ARBA00022857"/>
    </source>
</evidence>
<feature type="domain" description="Pyridine nucleotide-disulphide oxidoreductase dimerisation" evidence="14">
    <location>
        <begin position="345"/>
        <end position="456"/>
    </location>
</feature>
<dbReference type="GO" id="GO:0050660">
    <property type="term" value="F:flavin adenine dinucleotide binding"/>
    <property type="evidence" value="ECO:0007669"/>
    <property type="project" value="TreeGrafter"/>
</dbReference>
<dbReference type="Gene3D" id="3.50.50.60">
    <property type="entry name" value="FAD/NAD(P)-binding domain"/>
    <property type="match status" value="2"/>
</dbReference>
<gene>
    <name evidence="16" type="primary">sthA</name>
    <name evidence="16" type="ORF">LL252_04250</name>
</gene>
<reference evidence="16" key="1">
    <citation type="submission" date="2021-10" db="EMBL/GenBank/DDBJ databases">
        <title>The diversity and Nitrogen Metabolism of Culturable Nitrate-Utilizing Bacteria Within the Oxygen Minimum Zone of the Changjiang (Yangtze River)Estuary.</title>
        <authorList>
            <person name="Zhang D."/>
            <person name="Zheng J."/>
            <person name="Liu S."/>
            <person name="He W."/>
        </authorList>
    </citation>
    <scope>NUCLEOTIDE SEQUENCE</scope>
    <source>
        <strain evidence="16">FXH-223</strain>
    </source>
</reference>
<dbReference type="InterPro" id="IPR023753">
    <property type="entry name" value="FAD/NAD-binding_dom"/>
</dbReference>
<feature type="binding site" evidence="13">
    <location>
        <begin position="183"/>
        <end position="190"/>
    </location>
    <ligand>
        <name>NAD(+)</name>
        <dbReference type="ChEBI" id="CHEBI:57540"/>
    </ligand>
</feature>
<comment type="caution">
    <text evidence="16">The sequence shown here is derived from an EMBL/GenBank/DDBJ whole genome shotgun (WGS) entry which is preliminary data.</text>
</comment>
<dbReference type="PANTHER" id="PTHR22912:SF93">
    <property type="entry name" value="SOLUBLE PYRIDINE NUCLEOTIDE TRANSHYDROGENASE"/>
    <property type="match status" value="1"/>
</dbReference>
<keyword evidence="6" id="KW-0963">Cytoplasm</keyword>
<keyword evidence="8 13" id="KW-0274">FAD</keyword>
<dbReference type="Pfam" id="PF02852">
    <property type="entry name" value="Pyr_redox_dim"/>
    <property type="match status" value="1"/>
</dbReference>
<protein>
    <recommendedName>
        <fullName evidence="5">Soluble pyridine nucleotide transhydrogenase</fullName>
        <ecNumber evidence="4">1.6.1.1</ecNumber>
    </recommendedName>
    <alternativeName>
        <fullName evidence="12">NAD(P)(+) transhydrogenase [B-specific]</fullName>
    </alternativeName>
</protein>
<comment type="cofactor">
    <cofactor evidence="13">
        <name>FAD</name>
        <dbReference type="ChEBI" id="CHEBI:57692"/>
    </cofactor>
    <text evidence="13">Binds 1 FAD per subunit.</text>
</comment>
<evidence type="ECO:0000256" key="11">
    <source>
        <dbReference type="ARBA" id="ARBA00023027"/>
    </source>
</evidence>
<keyword evidence="7" id="KW-0285">Flavoprotein</keyword>
<evidence type="ECO:0000313" key="16">
    <source>
        <dbReference type="EMBL" id="MCC4307777.1"/>
    </source>
</evidence>
<evidence type="ECO:0000256" key="2">
    <source>
        <dbReference type="ARBA" id="ARBA00004496"/>
    </source>
</evidence>
<dbReference type="GO" id="GO:0006103">
    <property type="term" value="P:2-oxoglutarate metabolic process"/>
    <property type="evidence" value="ECO:0007669"/>
    <property type="project" value="TreeGrafter"/>
</dbReference>
<keyword evidence="13" id="KW-0547">Nucleotide-binding</keyword>
<dbReference type="GO" id="GO:0003957">
    <property type="term" value="F:NAD(P)+ transhydrogenase (Si-specific) activity"/>
    <property type="evidence" value="ECO:0007669"/>
    <property type="project" value="UniProtKB-EC"/>
</dbReference>
<keyword evidence="10 16" id="KW-0560">Oxidoreductase</keyword>
<evidence type="ECO:0000256" key="13">
    <source>
        <dbReference type="PIRSR" id="PIRSR000350-3"/>
    </source>
</evidence>
<dbReference type="AlphaFoldDB" id="A0A9Q3ULT7"/>
<dbReference type="FunFam" id="3.30.390.30:FF:000002">
    <property type="entry name" value="Soluble pyridine nucleotide transhydrogenase"/>
    <property type="match status" value="1"/>
</dbReference>
<feature type="binding site" evidence="13">
    <location>
        <position position="270"/>
    </location>
    <ligand>
        <name>NAD(+)</name>
        <dbReference type="ChEBI" id="CHEBI:57540"/>
    </ligand>
</feature>
<dbReference type="Proteomes" id="UP001108027">
    <property type="component" value="Unassembled WGS sequence"/>
</dbReference>
<comment type="subcellular location">
    <subcellularLocation>
        <location evidence="2">Cytoplasm</location>
    </subcellularLocation>
</comment>
<dbReference type="InterPro" id="IPR004099">
    <property type="entry name" value="Pyr_nucl-diS_OxRdtase_dimer"/>
</dbReference>
<organism evidence="16 17">
    <name type="scientific">Alloalcanivorax marinus</name>
    <dbReference type="NCBI Taxonomy" id="1177169"/>
    <lineage>
        <taxon>Bacteria</taxon>
        <taxon>Pseudomonadati</taxon>
        <taxon>Pseudomonadota</taxon>
        <taxon>Gammaproteobacteria</taxon>
        <taxon>Oceanospirillales</taxon>
        <taxon>Alcanivoracaceae</taxon>
        <taxon>Alloalcanivorax</taxon>
    </lineage>
</organism>